<keyword evidence="3" id="KW-1185">Reference proteome</keyword>
<protein>
    <submittedName>
        <fullName evidence="2">Uncharacterized protein</fullName>
    </submittedName>
</protein>
<dbReference type="EMBL" id="MU005995">
    <property type="protein sequence ID" value="KAF2859301.1"/>
    <property type="molecule type" value="Genomic_DNA"/>
</dbReference>
<evidence type="ECO:0000256" key="1">
    <source>
        <dbReference type="SAM" id="MobiDB-lite"/>
    </source>
</evidence>
<evidence type="ECO:0000313" key="3">
    <source>
        <dbReference type="Proteomes" id="UP000799421"/>
    </source>
</evidence>
<sequence length="131" mass="14281">MLKFANGKKNGRSLAFPSDSLPRRSERSKTLPKQDAGTQATEAGLDWDYDDDEAGLDEMGFGPHRDPLPDLGATGIFTPSMDDSMRQEDADMEDDTTMNDEGAGINVDSSKDSRDGIYSVRSDREDDGIAT</sequence>
<dbReference type="Proteomes" id="UP000799421">
    <property type="component" value="Unassembled WGS sequence"/>
</dbReference>
<dbReference type="AlphaFoldDB" id="A0A6A7BVS2"/>
<name>A0A6A7BVS2_9PEZI</name>
<reference evidence="2" key="1">
    <citation type="journal article" date="2020" name="Stud. Mycol.">
        <title>101 Dothideomycetes genomes: a test case for predicting lifestyles and emergence of pathogens.</title>
        <authorList>
            <person name="Haridas S."/>
            <person name="Albert R."/>
            <person name="Binder M."/>
            <person name="Bloem J."/>
            <person name="Labutti K."/>
            <person name="Salamov A."/>
            <person name="Andreopoulos B."/>
            <person name="Baker S."/>
            <person name="Barry K."/>
            <person name="Bills G."/>
            <person name="Bluhm B."/>
            <person name="Cannon C."/>
            <person name="Castanera R."/>
            <person name="Culley D."/>
            <person name="Daum C."/>
            <person name="Ezra D."/>
            <person name="Gonzalez J."/>
            <person name="Henrissat B."/>
            <person name="Kuo A."/>
            <person name="Liang C."/>
            <person name="Lipzen A."/>
            <person name="Lutzoni F."/>
            <person name="Magnuson J."/>
            <person name="Mondo S."/>
            <person name="Nolan M."/>
            <person name="Ohm R."/>
            <person name="Pangilinan J."/>
            <person name="Park H.-J."/>
            <person name="Ramirez L."/>
            <person name="Alfaro M."/>
            <person name="Sun H."/>
            <person name="Tritt A."/>
            <person name="Yoshinaga Y."/>
            <person name="Zwiers L.-H."/>
            <person name="Turgeon B."/>
            <person name="Goodwin S."/>
            <person name="Spatafora J."/>
            <person name="Crous P."/>
            <person name="Grigoriev I."/>
        </authorList>
    </citation>
    <scope>NUCLEOTIDE SEQUENCE</scope>
    <source>
        <strain evidence="2">CBS 480.64</strain>
    </source>
</reference>
<evidence type="ECO:0000313" key="2">
    <source>
        <dbReference type="EMBL" id="KAF2859301.1"/>
    </source>
</evidence>
<accession>A0A6A7BVS2</accession>
<proteinExistence type="predicted"/>
<organism evidence="2 3">
    <name type="scientific">Piedraia hortae CBS 480.64</name>
    <dbReference type="NCBI Taxonomy" id="1314780"/>
    <lineage>
        <taxon>Eukaryota</taxon>
        <taxon>Fungi</taxon>
        <taxon>Dikarya</taxon>
        <taxon>Ascomycota</taxon>
        <taxon>Pezizomycotina</taxon>
        <taxon>Dothideomycetes</taxon>
        <taxon>Dothideomycetidae</taxon>
        <taxon>Capnodiales</taxon>
        <taxon>Piedraiaceae</taxon>
        <taxon>Piedraia</taxon>
    </lineage>
</organism>
<gene>
    <name evidence="2" type="ORF">K470DRAFT_271742</name>
</gene>
<feature type="compositionally biased region" description="Acidic residues" evidence="1">
    <location>
        <begin position="45"/>
        <end position="56"/>
    </location>
</feature>
<feature type="region of interest" description="Disordered" evidence="1">
    <location>
        <begin position="1"/>
        <end position="131"/>
    </location>
</feature>